<dbReference type="InterPro" id="IPR013653">
    <property type="entry name" value="GCN5-like_dom"/>
</dbReference>
<keyword evidence="2" id="KW-0808">Transferase</keyword>
<dbReference type="Proteomes" id="UP001300604">
    <property type="component" value="Chromosome"/>
</dbReference>
<dbReference type="SUPFAM" id="SSF55729">
    <property type="entry name" value="Acyl-CoA N-acyltransferases (Nat)"/>
    <property type="match status" value="1"/>
</dbReference>
<evidence type="ECO:0000259" key="1">
    <source>
        <dbReference type="PROSITE" id="PS51186"/>
    </source>
</evidence>
<dbReference type="GO" id="GO:0016747">
    <property type="term" value="F:acyltransferase activity, transferring groups other than amino-acyl groups"/>
    <property type="evidence" value="ECO:0007669"/>
    <property type="project" value="InterPro"/>
</dbReference>
<reference evidence="3" key="3">
    <citation type="submission" date="2024-06" db="EMBL/GenBank/DDBJ databases">
        <authorList>
            <person name="Zeng C."/>
        </authorList>
    </citation>
    <scope>NUCLEOTIDE SEQUENCE [LARGE SCALE GENOMIC DNA]</scope>
    <source>
        <strain evidence="3">ZCY20-5</strain>
    </source>
</reference>
<dbReference type="AlphaFoldDB" id="A0AA97DC43"/>
<dbReference type="KEGG" id="carl:PXC00_02270"/>
<evidence type="ECO:0000313" key="2">
    <source>
        <dbReference type="EMBL" id="WOC32721.1"/>
    </source>
</evidence>
<organism evidence="2 3">
    <name type="scientific">Caproicibacterium argilliputei</name>
    <dbReference type="NCBI Taxonomy" id="3030016"/>
    <lineage>
        <taxon>Bacteria</taxon>
        <taxon>Bacillati</taxon>
        <taxon>Bacillota</taxon>
        <taxon>Clostridia</taxon>
        <taxon>Eubacteriales</taxon>
        <taxon>Oscillospiraceae</taxon>
        <taxon>Caproicibacterium</taxon>
    </lineage>
</organism>
<dbReference type="Gene3D" id="3.40.630.30">
    <property type="match status" value="1"/>
</dbReference>
<proteinExistence type="predicted"/>
<dbReference type="InterPro" id="IPR016181">
    <property type="entry name" value="Acyl_CoA_acyltransferase"/>
</dbReference>
<dbReference type="Pfam" id="PF08445">
    <property type="entry name" value="FR47"/>
    <property type="match status" value="1"/>
</dbReference>
<dbReference type="PROSITE" id="PS51186">
    <property type="entry name" value="GNAT"/>
    <property type="match status" value="1"/>
</dbReference>
<reference evidence="2 3" key="1">
    <citation type="submission" date="2024-06" db="EMBL/GenBank/DDBJ databases">
        <title>Caproicibacterium argilliputei sp. nov, a novel caproic acid producing anaerobic bacterium isolated from pit mud.</title>
        <authorList>
            <person name="Xia S."/>
        </authorList>
    </citation>
    <scope>NUCLEOTIDE SEQUENCE [LARGE SCALE GENOMIC DNA]</scope>
    <source>
        <strain evidence="2 3">ZCY20-5</strain>
    </source>
</reference>
<dbReference type="InterPro" id="IPR000182">
    <property type="entry name" value="GNAT_dom"/>
</dbReference>
<protein>
    <submittedName>
        <fullName evidence="2">GNAT family N-acetyltransferase</fullName>
        <ecNumber evidence="2">2.3.1.-</ecNumber>
    </submittedName>
</protein>
<accession>A0AA97DC43</accession>
<dbReference type="CDD" id="cd04301">
    <property type="entry name" value="NAT_SF"/>
    <property type="match status" value="1"/>
</dbReference>
<keyword evidence="2" id="KW-0012">Acyltransferase</keyword>
<reference evidence="3" key="2">
    <citation type="submission" date="2024-06" db="EMBL/GenBank/DDBJ databases">
        <title>Caproicibacterium argilliputei sp. nov, a novel caproic acid producing anaerobic bacterium isolated from pit mud.</title>
        <authorList>
            <person name="Zeng C."/>
        </authorList>
    </citation>
    <scope>NUCLEOTIDE SEQUENCE [LARGE SCALE GENOMIC DNA]</scope>
    <source>
        <strain evidence="3">ZCY20-5</strain>
    </source>
</reference>
<evidence type="ECO:0000313" key="3">
    <source>
        <dbReference type="Proteomes" id="UP001300604"/>
    </source>
</evidence>
<name>A0AA97DC43_9FIRM</name>
<sequence length="245" mass="26960">MNPTEKATSRLKQEPLHYISILEPLRRGTAQLLYAGEDGVQIRLGQTVLQSAVSPQAAERLLNRLPQVPQMFVAHEDYEKELFERLCGGRDAFEPGMCNPCRTAVYTDSEPLPVSETFDIRRLGSAYAEAVAKQYHLFDDLAYIQERIAAGVFYGAFLGGELTGFIGEHSEGAMGMLEVLPKFRRMGVASALEADAVNRNLAAGHTAFCDVILGNEASFALQRTLGLSVAARPHYWLAAPERAEN</sequence>
<gene>
    <name evidence="2" type="ORF">PXC00_02270</name>
</gene>
<dbReference type="EMBL" id="CP135996">
    <property type="protein sequence ID" value="WOC32721.1"/>
    <property type="molecule type" value="Genomic_DNA"/>
</dbReference>
<dbReference type="RefSeq" id="WP_275845766.1">
    <property type="nucleotide sequence ID" value="NZ_CP135996.1"/>
</dbReference>
<keyword evidence="3" id="KW-1185">Reference proteome</keyword>
<dbReference type="EC" id="2.3.1.-" evidence="2"/>
<feature type="domain" description="N-acetyltransferase" evidence="1">
    <location>
        <begin position="118"/>
        <end position="245"/>
    </location>
</feature>